<feature type="chain" id="PRO_5040942947" evidence="1">
    <location>
        <begin position="24"/>
        <end position="294"/>
    </location>
</feature>
<sequence>MTRTTPFAAVLSAAVALSGCAPSVPMEPIAPVAQPAHDQTAPTIFEYMAQPAILVFSKTRDFRHNEGIAGGDRFFAKIATDRSMGLFTTVNGAVFNEEQLARFSLVVFNNVTGDALSDSQENALQSWVEAGGGFIAIHGSGDASHEGWPWYDSKLIGPEFIGHPADPQFQTARVVNLSAQHPVMAGLPAEWEQEEEWYSFDDVGKLGDARVLLGIDETTYSPRNDVYGDVADLRMGGGPKGHPIAWLRCSGQGRFFYSAIGHSFTAYDVPENRKLLSNAVDWALRKTSSPEDAC</sequence>
<comment type="caution">
    <text evidence="3">The sequence shown here is derived from an EMBL/GenBank/DDBJ whole genome shotgun (WGS) entry which is preliminary data.</text>
</comment>
<protein>
    <submittedName>
        <fullName evidence="3">ThuA domain-containing protein</fullName>
    </submittedName>
</protein>
<feature type="signal peptide" evidence="1">
    <location>
        <begin position="1"/>
        <end position="23"/>
    </location>
</feature>
<feature type="domain" description="ThuA-like" evidence="2">
    <location>
        <begin position="53"/>
        <end position="283"/>
    </location>
</feature>
<dbReference type="Proteomes" id="UP001138681">
    <property type="component" value="Unassembled WGS sequence"/>
</dbReference>
<proteinExistence type="predicted"/>
<gene>
    <name evidence="3" type="ORF">KCG46_09560</name>
</gene>
<dbReference type="RefSeq" id="WP_218405000.1">
    <property type="nucleotide sequence ID" value="NZ_JAGSPC010000001.1"/>
</dbReference>
<evidence type="ECO:0000259" key="2">
    <source>
        <dbReference type="Pfam" id="PF06283"/>
    </source>
</evidence>
<dbReference type="InterPro" id="IPR029010">
    <property type="entry name" value="ThuA-like"/>
</dbReference>
<dbReference type="CDD" id="cd03143">
    <property type="entry name" value="A4_beta-galactosidase_middle_domain"/>
    <property type="match status" value="1"/>
</dbReference>
<evidence type="ECO:0000313" key="3">
    <source>
        <dbReference type="EMBL" id="MBV7259813.1"/>
    </source>
</evidence>
<name>A0A9X1F5D2_9SPHN</name>
<dbReference type="Pfam" id="PF06283">
    <property type="entry name" value="ThuA"/>
    <property type="match status" value="1"/>
</dbReference>
<dbReference type="EMBL" id="JAGSPC010000001">
    <property type="protein sequence ID" value="MBV7259813.1"/>
    <property type="molecule type" value="Genomic_DNA"/>
</dbReference>
<dbReference type="PANTHER" id="PTHR40469:SF2">
    <property type="entry name" value="GALACTOSE-BINDING DOMAIN-LIKE SUPERFAMILY PROTEIN"/>
    <property type="match status" value="1"/>
</dbReference>
<evidence type="ECO:0000256" key="1">
    <source>
        <dbReference type="SAM" id="SignalP"/>
    </source>
</evidence>
<dbReference type="AlphaFoldDB" id="A0A9X1F5D2"/>
<reference evidence="3" key="1">
    <citation type="submission" date="2021-04" db="EMBL/GenBank/DDBJ databases">
        <authorList>
            <person name="Pira H."/>
            <person name="Risdian C."/>
            <person name="Wink J."/>
        </authorList>
    </citation>
    <scope>NUCLEOTIDE SEQUENCE</scope>
    <source>
        <strain evidence="3">WH158</strain>
    </source>
</reference>
<keyword evidence="1" id="KW-0732">Signal</keyword>
<keyword evidence="4" id="KW-1185">Reference proteome</keyword>
<accession>A0A9X1F5D2</accession>
<evidence type="ECO:0000313" key="4">
    <source>
        <dbReference type="Proteomes" id="UP001138681"/>
    </source>
</evidence>
<dbReference type="PROSITE" id="PS51257">
    <property type="entry name" value="PROKAR_LIPOPROTEIN"/>
    <property type="match status" value="1"/>
</dbReference>
<organism evidence="3 4">
    <name type="scientific">Erythrobacter crassostreae</name>
    <dbReference type="NCBI Taxonomy" id="2828328"/>
    <lineage>
        <taxon>Bacteria</taxon>
        <taxon>Pseudomonadati</taxon>
        <taxon>Pseudomonadota</taxon>
        <taxon>Alphaproteobacteria</taxon>
        <taxon>Sphingomonadales</taxon>
        <taxon>Erythrobacteraceae</taxon>
        <taxon>Erythrobacter/Porphyrobacter group</taxon>
        <taxon>Erythrobacter</taxon>
    </lineage>
</organism>
<dbReference type="PANTHER" id="PTHR40469">
    <property type="entry name" value="SECRETED GLYCOSYL HYDROLASE"/>
    <property type="match status" value="1"/>
</dbReference>